<dbReference type="InterPro" id="IPR000717">
    <property type="entry name" value="PCI_dom"/>
</dbReference>
<dbReference type="GO" id="GO:0008541">
    <property type="term" value="C:proteasome regulatory particle, lid subcomplex"/>
    <property type="evidence" value="ECO:0007669"/>
    <property type="project" value="TreeGrafter"/>
</dbReference>
<dbReference type="EMBL" id="UPTC01000474">
    <property type="protein sequence ID" value="VBB28787.1"/>
    <property type="molecule type" value="Genomic_DNA"/>
</dbReference>
<dbReference type="GO" id="GO:0042176">
    <property type="term" value="P:regulation of protein catabolic process"/>
    <property type="evidence" value="ECO:0007669"/>
    <property type="project" value="InterPro"/>
</dbReference>
<evidence type="ECO:0000313" key="5">
    <source>
        <dbReference type="EMBL" id="VBB28787.1"/>
    </source>
</evidence>
<dbReference type="SMART" id="SM00753">
    <property type="entry name" value="PAM"/>
    <property type="match status" value="1"/>
</dbReference>
<dbReference type="GO" id="GO:0030234">
    <property type="term" value="F:enzyme regulator activity"/>
    <property type="evidence" value="ECO:0007669"/>
    <property type="project" value="InterPro"/>
</dbReference>
<dbReference type="Gene3D" id="1.25.40.10">
    <property type="entry name" value="Tetratricopeptide repeat domain"/>
    <property type="match status" value="1"/>
</dbReference>
<accession>A0A498SCY6</accession>
<gene>
    <name evidence="5" type="ORF">NAV_LOCUS3617</name>
</gene>
<dbReference type="Pfam" id="PF25573">
    <property type="entry name" value="TPR_PSMD3_N"/>
    <property type="match status" value="1"/>
</dbReference>
<evidence type="ECO:0000256" key="3">
    <source>
        <dbReference type="SAM" id="MobiDB-lite"/>
    </source>
</evidence>
<keyword evidence="6" id="KW-1185">Reference proteome</keyword>
<evidence type="ECO:0000256" key="2">
    <source>
        <dbReference type="ARBA" id="ARBA00022942"/>
    </source>
</evidence>
<dbReference type="PANTHER" id="PTHR10758:SF2">
    <property type="entry name" value="26S PROTEASOME NON-ATPASE REGULATORY SUBUNIT 3"/>
    <property type="match status" value="1"/>
</dbReference>
<dbReference type="SMART" id="SM00088">
    <property type="entry name" value="PINT"/>
    <property type="match status" value="1"/>
</dbReference>
<dbReference type="PROSITE" id="PS50250">
    <property type="entry name" value="PCI"/>
    <property type="match status" value="1"/>
</dbReference>
<dbReference type="Proteomes" id="UP000276991">
    <property type="component" value="Unassembled WGS sequence"/>
</dbReference>
<name>A0A498SCY6_ACAVI</name>
<organism evidence="5 6">
    <name type="scientific">Acanthocheilonema viteae</name>
    <name type="common">Filarial nematode worm</name>
    <name type="synonym">Dipetalonema viteae</name>
    <dbReference type="NCBI Taxonomy" id="6277"/>
    <lineage>
        <taxon>Eukaryota</taxon>
        <taxon>Metazoa</taxon>
        <taxon>Ecdysozoa</taxon>
        <taxon>Nematoda</taxon>
        <taxon>Chromadorea</taxon>
        <taxon>Rhabditida</taxon>
        <taxon>Spirurina</taxon>
        <taxon>Spiruromorpha</taxon>
        <taxon>Filarioidea</taxon>
        <taxon>Onchocercidae</taxon>
        <taxon>Acanthocheilonema</taxon>
    </lineage>
</organism>
<comment type="similarity">
    <text evidence="1">Belongs to the proteasome subunit S3 family.</text>
</comment>
<feature type="region of interest" description="Disordered" evidence="3">
    <location>
        <begin position="508"/>
        <end position="536"/>
    </location>
</feature>
<evidence type="ECO:0000313" key="6">
    <source>
        <dbReference type="Proteomes" id="UP000276991"/>
    </source>
</evidence>
<proteinExistence type="inferred from homology"/>
<dbReference type="InterPro" id="IPR050756">
    <property type="entry name" value="CSN3"/>
</dbReference>
<feature type="compositionally biased region" description="Basic and acidic residues" evidence="3">
    <location>
        <begin position="512"/>
        <end position="528"/>
    </location>
</feature>
<dbReference type="InterPro" id="IPR013586">
    <property type="entry name" value="PSMD3_C"/>
</dbReference>
<dbReference type="OrthoDB" id="1713558at2759"/>
<sequence>MVSKMEIDESKENTSDEKEESGDAKEEEKDDMSKVEDSDAAILENLRAWCSQLEKGELHVLPRMIQLLHKTRKQLSGNVLKKLITSQLMALPLIKDQLISWLPTTPSISGIVQPMEVDVSKCGRSPRPSRRSGGQPCVAPPPEVELYIHLLVLLHLVDQKKLEEAEKCVEALIARIDHHEKRSLDSIAAKAFFYLCLIYETKNKLDQLRAYLNGRLRTATLRRQYDSQAVLIVCLLRAYLIGKHYEAAAMLVSKVTFPEGASNNDLARFLYYQGRIKAMQLDYTAAAGYFMQAIRKAPQDSAIALLNFLFRNVQDDDSSSKDLQVQKWIVVISLLQGEIPERSVFRVPIHRKTLVPYLELTQAVRLGDLLFFNKVLNKHAKHVFGPDETLTLIVRLRQNVIKTALRQISTAYSCISIKDICKKLLLNSDQEAEYLVAKAIKDGGIEAVITFDSQKSSNRYMQSKETEDIYRTTEPQTHFDTRIRYCLELHNQAVKALRYPPTAGKGVVESIEEQREREQQELEFAKEMAEEDDDDF</sequence>
<evidence type="ECO:0000259" key="4">
    <source>
        <dbReference type="PROSITE" id="PS50250"/>
    </source>
</evidence>
<feature type="domain" description="PCI" evidence="4">
    <location>
        <begin position="267"/>
        <end position="463"/>
    </location>
</feature>
<dbReference type="Pfam" id="PF01399">
    <property type="entry name" value="PCI"/>
    <property type="match status" value="1"/>
</dbReference>
<evidence type="ECO:0000256" key="1">
    <source>
        <dbReference type="ARBA" id="ARBA00007912"/>
    </source>
</evidence>
<keyword evidence="2" id="KW-0647">Proteasome</keyword>
<reference evidence="5 6" key="1">
    <citation type="submission" date="2018-08" db="EMBL/GenBank/DDBJ databases">
        <authorList>
            <person name="Laetsch R D."/>
            <person name="Stevens L."/>
            <person name="Kumar S."/>
            <person name="Blaxter L. M."/>
        </authorList>
    </citation>
    <scope>NUCLEOTIDE SEQUENCE [LARGE SCALE GENOMIC DNA]</scope>
</reference>
<feature type="region of interest" description="Disordered" evidence="3">
    <location>
        <begin position="1"/>
        <end position="35"/>
    </location>
</feature>
<protein>
    <recommendedName>
        <fullName evidence="4">PCI domain-containing protein</fullName>
    </recommendedName>
</protein>
<dbReference type="SUPFAM" id="SSF81901">
    <property type="entry name" value="HCP-like"/>
    <property type="match status" value="1"/>
</dbReference>
<dbReference type="AlphaFoldDB" id="A0A498SCY6"/>
<dbReference type="GO" id="GO:0006511">
    <property type="term" value="P:ubiquitin-dependent protein catabolic process"/>
    <property type="evidence" value="ECO:0007669"/>
    <property type="project" value="TreeGrafter"/>
</dbReference>
<dbReference type="InterPro" id="IPR057985">
    <property type="entry name" value="TPR_PSMD3_N"/>
</dbReference>
<dbReference type="Pfam" id="PF08375">
    <property type="entry name" value="Rpn3_C"/>
    <property type="match status" value="1"/>
</dbReference>
<dbReference type="PANTHER" id="PTHR10758">
    <property type="entry name" value="26S PROTEASOME NON-ATPASE REGULATORY SUBUNIT 3/COP9 SIGNALOSOME COMPLEX SUBUNIT 3"/>
    <property type="match status" value="1"/>
</dbReference>
<dbReference type="InterPro" id="IPR011990">
    <property type="entry name" value="TPR-like_helical_dom_sf"/>
</dbReference>
<dbReference type="STRING" id="6277.A0A498SCY6"/>